<evidence type="ECO:0000313" key="2">
    <source>
        <dbReference type="EMBL" id="MBD3942071.1"/>
    </source>
</evidence>
<dbReference type="Gene3D" id="3.40.50.1820">
    <property type="entry name" value="alpha/beta hydrolase"/>
    <property type="match status" value="1"/>
</dbReference>
<name>A0ABR8NSQ0_9MICO</name>
<dbReference type="RefSeq" id="WP_191171702.1">
    <property type="nucleotide sequence ID" value="NZ_JACXZS010000006.1"/>
</dbReference>
<dbReference type="Pfam" id="PF05448">
    <property type="entry name" value="AXE1"/>
    <property type="match status" value="1"/>
</dbReference>
<evidence type="ECO:0000313" key="3">
    <source>
        <dbReference type="Proteomes" id="UP000598426"/>
    </source>
</evidence>
<organism evidence="2 3">
    <name type="scientific">Microbacterium helvum</name>
    <dbReference type="NCBI Taxonomy" id="2773713"/>
    <lineage>
        <taxon>Bacteria</taxon>
        <taxon>Bacillati</taxon>
        <taxon>Actinomycetota</taxon>
        <taxon>Actinomycetes</taxon>
        <taxon>Micrococcales</taxon>
        <taxon>Microbacteriaceae</taxon>
        <taxon>Microbacterium</taxon>
    </lineage>
</organism>
<feature type="domain" description="Acetyl xylan esterase" evidence="1">
    <location>
        <begin position="1"/>
        <end position="313"/>
    </location>
</feature>
<dbReference type="InterPro" id="IPR008391">
    <property type="entry name" value="AXE1_dom"/>
</dbReference>
<evidence type="ECO:0000259" key="1">
    <source>
        <dbReference type="Pfam" id="PF05448"/>
    </source>
</evidence>
<dbReference type="SUPFAM" id="SSF53474">
    <property type="entry name" value="alpha/beta-Hydrolases"/>
    <property type="match status" value="1"/>
</dbReference>
<accession>A0ABR8NSQ0</accession>
<dbReference type="InterPro" id="IPR039069">
    <property type="entry name" value="CE7"/>
</dbReference>
<dbReference type="PANTHER" id="PTHR40111">
    <property type="entry name" value="CEPHALOSPORIN-C DEACETYLASE"/>
    <property type="match status" value="1"/>
</dbReference>
<protein>
    <submittedName>
        <fullName evidence="2">Acetylxylan esterase</fullName>
    </submittedName>
</protein>
<dbReference type="EMBL" id="JACXZS010000006">
    <property type="protein sequence ID" value="MBD3942071.1"/>
    <property type="molecule type" value="Genomic_DNA"/>
</dbReference>
<reference evidence="2 3" key="1">
    <citation type="submission" date="2020-09" db="EMBL/GenBank/DDBJ databases">
        <title>Isolation and identification of active actinomycetes.</title>
        <authorList>
            <person name="Li X."/>
        </authorList>
    </citation>
    <scope>NUCLEOTIDE SEQUENCE [LARGE SCALE GENOMIC DNA]</scope>
    <source>
        <strain evidence="2 3">NEAU-LLC</strain>
    </source>
</reference>
<proteinExistence type="predicted"/>
<comment type="caution">
    <text evidence="2">The sequence shown here is derived from an EMBL/GenBank/DDBJ whole genome shotgun (WGS) entry which is preliminary data.</text>
</comment>
<dbReference type="InterPro" id="IPR029058">
    <property type="entry name" value="AB_hydrolase_fold"/>
</dbReference>
<dbReference type="Proteomes" id="UP000598426">
    <property type="component" value="Unassembled WGS sequence"/>
</dbReference>
<keyword evidence="3" id="KW-1185">Reference proteome</keyword>
<gene>
    <name evidence="2" type="ORF">IF188_10220</name>
</gene>
<sequence length="334" mass="35865">MAQFDMPLEDLEAYRPTPEEPDDFDAFWRETLEFSRGHGQAVFTRVPSPLTQLIVEDVTFPGFGGHPIKGWFLRHPEVVRGTVVQFIGYSGGRGLPEQWTMLPSAGYAVLVMDSRGQGNGGSAAATPDPVGSGPSIAGRMSAGIEDPHTYYYRRLFTDAACAVDAARSHPAVDPAKVVVAGGSQGGGIAVAAAGLSEGLAGAMVDVPFLSHFRRALRITDAMPYNELARYLQTRRGDEEDVFRVLSYFDGVNFAARATAPALYSVALYDNVCPPSTVYAQYNRYAGDKQIAVYPYNGHEGGQWTQSLRHLAFLDGLFPVDAAAPAVAAAVVATP</sequence>
<dbReference type="PANTHER" id="PTHR40111:SF1">
    <property type="entry name" value="CEPHALOSPORIN-C DEACETYLASE"/>
    <property type="match status" value="1"/>
</dbReference>